<dbReference type="GO" id="GO:0016020">
    <property type="term" value="C:membrane"/>
    <property type="evidence" value="ECO:0007669"/>
    <property type="project" value="UniProtKB-SubCell"/>
</dbReference>
<dbReference type="EMBL" id="CM003380">
    <property type="protein sequence ID" value="KOM54637.1"/>
    <property type="molecule type" value="Genomic_DNA"/>
</dbReference>
<dbReference type="InterPro" id="IPR050291">
    <property type="entry name" value="CDF_Transporter"/>
</dbReference>
<accession>A0A0L9VIB2</accession>
<evidence type="ECO:0000313" key="7">
    <source>
        <dbReference type="EMBL" id="KOM54637.1"/>
    </source>
</evidence>
<dbReference type="GO" id="GO:0005384">
    <property type="term" value="F:manganese ion transmembrane transporter activity"/>
    <property type="evidence" value="ECO:0007669"/>
    <property type="project" value="TreeGrafter"/>
</dbReference>
<protein>
    <recommendedName>
        <fullName evidence="6">Cation efflux protein transmembrane domain-containing protein</fullName>
    </recommendedName>
</protein>
<evidence type="ECO:0000256" key="1">
    <source>
        <dbReference type="ARBA" id="ARBA00004141"/>
    </source>
</evidence>
<organism evidence="7 8">
    <name type="scientific">Phaseolus angularis</name>
    <name type="common">Azuki bean</name>
    <name type="synonym">Vigna angularis</name>
    <dbReference type="NCBI Taxonomy" id="3914"/>
    <lineage>
        <taxon>Eukaryota</taxon>
        <taxon>Viridiplantae</taxon>
        <taxon>Streptophyta</taxon>
        <taxon>Embryophyta</taxon>
        <taxon>Tracheophyta</taxon>
        <taxon>Spermatophyta</taxon>
        <taxon>Magnoliopsida</taxon>
        <taxon>eudicotyledons</taxon>
        <taxon>Gunneridae</taxon>
        <taxon>Pentapetalae</taxon>
        <taxon>rosids</taxon>
        <taxon>fabids</taxon>
        <taxon>Fabales</taxon>
        <taxon>Fabaceae</taxon>
        <taxon>Papilionoideae</taxon>
        <taxon>50 kb inversion clade</taxon>
        <taxon>NPAAA clade</taxon>
        <taxon>indigoferoid/millettioid clade</taxon>
        <taxon>Phaseoleae</taxon>
        <taxon>Vigna</taxon>
    </lineage>
</organism>
<keyword evidence="3" id="KW-0812">Transmembrane</keyword>
<dbReference type="Pfam" id="PF01545">
    <property type="entry name" value="Cation_efflux"/>
    <property type="match status" value="1"/>
</dbReference>
<evidence type="ECO:0000256" key="2">
    <source>
        <dbReference type="ARBA" id="ARBA00022448"/>
    </source>
</evidence>
<dbReference type="InterPro" id="IPR027469">
    <property type="entry name" value="Cation_efflux_TMD_sf"/>
</dbReference>
<dbReference type="Gramene" id="KOM54637">
    <property type="protein sequence ID" value="KOM54637"/>
    <property type="gene ID" value="LR48_Vigan10g052900"/>
</dbReference>
<reference evidence="8" key="1">
    <citation type="journal article" date="2015" name="Proc. Natl. Acad. Sci. U.S.A.">
        <title>Genome sequencing of adzuki bean (Vigna angularis) provides insight into high starch and low fat accumulation and domestication.</title>
        <authorList>
            <person name="Yang K."/>
            <person name="Tian Z."/>
            <person name="Chen C."/>
            <person name="Luo L."/>
            <person name="Zhao B."/>
            <person name="Wang Z."/>
            <person name="Yu L."/>
            <person name="Li Y."/>
            <person name="Sun Y."/>
            <person name="Li W."/>
            <person name="Chen Y."/>
            <person name="Li Y."/>
            <person name="Zhang Y."/>
            <person name="Ai D."/>
            <person name="Zhao J."/>
            <person name="Shang C."/>
            <person name="Ma Y."/>
            <person name="Wu B."/>
            <person name="Wang M."/>
            <person name="Gao L."/>
            <person name="Sun D."/>
            <person name="Zhang P."/>
            <person name="Guo F."/>
            <person name="Wang W."/>
            <person name="Li Y."/>
            <person name="Wang J."/>
            <person name="Varshney R.K."/>
            <person name="Wang J."/>
            <person name="Ling H.Q."/>
            <person name="Wan P."/>
        </authorList>
    </citation>
    <scope>NUCLEOTIDE SEQUENCE</scope>
    <source>
        <strain evidence="8">cv. Jingnong 6</strain>
    </source>
</reference>
<dbReference type="SUPFAM" id="SSF161111">
    <property type="entry name" value="Cation efflux protein transmembrane domain-like"/>
    <property type="match status" value="1"/>
</dbReference>
<dbReference type="InterPro" id="IPR058533">
    <property type="entry name" value="Cation_efflux_TM"/>
</dbReference>
<dbReference type="AlphaFoldDB" id="A0A0L9VIB2"/>
<evidence type="ECO:0000313" key="8">
    <source>
        <dbReference type="Proteomes" id="UP000053144"/>
    </source>
</evidence>
<dbReference type="PANTHER" id="PTHR43840">
    <property type="entry name" value="MITOCHONDRIAL METAL TRANSPORTER 1-RELATED"/>
    <property type="match status" value="1"/>
</dbReference>
<sequence>MLFATAVKLVLWQYCRNSANKIVRAYADDHQFDVITNVVGLVAAVLGDKYYCWIDPIGAIMLAIYTITNWSRIVMENAARITFSTAWLYLIEGVCLRDEPFPSLNDLDTANGATDVATIASAPPSSETSAMADLTDVVSSHIHVLAAPRIPRCTVRLRARVIEKMQLFEKETVVLEREFER</sequence>
<keyword evidence="4" id="KW-1133">Transmembrane helix</keyword>
<dbReference type="STRING" id="3914.A0A0L9VIB2"/>
<keyword evidence="2" id="KW-0813">Transport</keyword>
<dbReference type="PANTHER" id="PTHR43840:SF45">
    <property type="entry name" value="METAL TOLERANCE PROTEIN C3-RELATED"/>
    <property type="match status" value="1"/>
</dbReference>
<keyword evidence="5" id="KW-0472">Membrane</keyword>
<evidence type="ECO:0000256" key="4">
    <source>
        <dbReference type="ARBA" id="ARBA00022989"/>
    </source>
</evidence>
<dbReference type="Proteomes" id="UP000053144">
    <property type="component" value="Chromosome 10"/>
</dbReference>
<evidence type="ECO:0000256" key="3">
    <source>
        <dbReference type="ARBA" id="ARBA00022692"/>
    </source>
</evidence>
<evidence type="ECO:0000259" key="6">
    <source>
        <dbReference type="Pfam" id="PF01545"/>
    </source>
</evidence>
<dbReference type="Gene3D" id="1.20.1510.10">
    <property type="entry name" value="Cation efflux protein transmembrane domain"/>
    <property type="match status" value="1"/>
</dbReference>
<name>A0A0L9VIB2_PHAAN</name>
<comment type="subcellular location">
    <subcellularLocation>
        <location evidence="1">Membrane</location>
        <topology evidence="1">Multi-pass membrane protein</topology>
    </subcellularLocation>
</comment>
<feature type="domain" description="Cation efflux protein transmembrane" evidence="6">
    <location>
        <begin position="1"/>
        <end position="79"/>
    </location>
</feature>
<proteinExistence type="predicted"/>
<gene>
    <name evidence="7" type="ORF">LR48_Vigan10g052900</name>
</gene>
<evidence type="ECO:0000256" key="5">
    <source>
        <dbReference type="ARBA" id="ARBA00023136"/>
    </source>
</evidence>